<comment type="caution">
    <text evidence="8">The sequence shown here is derived from an EMBL/GenBank/DDBJ whole genome shotgun (WGS) entry which is preliminary data.</text>
</comment>
<evidence type="ECO:0000256" key="4">
    <source>
        <dbReference type="ARBA" id="ARBA00023136"/>
    </source>
</evidence>
<comment type="subcellular location">
    <subcellularLocation>
        <location evidence="1">Membrane</location>
        <topology evidence="1">Single-pass membrane protein</topology>
    </subcellularLocation>
</comment>
<feature type="region of interest" description="Disordered" evidence="5">
    <location>
        <begin position="1"/>
        <end position="43"/>
    </location>
</feature>
<dbReference type="InterPro" id="IPR007452">
    <property type="entry name" value="TamB_C"/>
</dbReference>
<evidence type="ECO:0000256" key="6">
    <source>
        <dbReference type="SAM" id="Phobius"/>
    </source>
</evidence>
<feature type="compositionally biased region" description="Pro residues" evidence="5">
    <location>
        <begin position="306"/>
        <end position="315"/>
    </location>
</feature>
<organism evidence="8 9">
    <name type="scientific">Paracidovorax wautersii</name>
    <dbReference type="NCBI Taxonomy" id="1177982"/>
    <lineage>
        <taxon>Bacteria</taxon>
        <taxon>Pseudomonadati</taxon>
        <taxon>Pseudomonadota</taxon>
        <taxon>Betaproteobacteria</taxon>
        <taxon>Burkholderiales</taxon>
        <taxon>Comamonadaceae</taxon>
        <taxon>Paracidovorax</taxon>
    </lineage>
</organism>
<evidence type="ECO:0000256" key="5">
    <source>
        <dbReference type="SAM" id="MobiDB-lite"/>
    </source>
</evidence>
<feature type="transmembrane region" description="Helical" evidence="6">
    <location>
        <begin position="52"/>
        <end position="74"/>
    </location>
</feature>
<name>A0A7V8FPU8_9BURK</name>
<keyword evidence="2 6" id="KW-0812">Transmembrane</keyword>
<dbReference type="EMBL" id="WNDQ01000016">
    <property type="protein sequence ID" value="KAF1021971.1"/>
    <property type="molecule type" value="Genomic_DNA"/>
</dbReference>
<dbReference type="Pfam" id="PF04357">
    <property type="entry name" value="TamB"/>
    <property type="match status" value="1"/>
</dbReference>
<feature type="compositionally biased region" description="Pro residues" evidence="5">
    <location>
        <begin position="461"/>
        <end position="471"/>
    </location>
</feature>
<reference evidence="9" key="1">
    <citation type="journal article" date="2020" name="MBio">
        <title>Horizontal gene transfer to a defensive symbiont with a reduced genome amongst a multipartite beetle microbiome.</title>
        <authorList>
            <person name="Waterworth S.C."/>
            <person name="Florez L.V."/>
            <person name="Rees E.R."/>
            <person name="Hertweck C."/>
            <person name="Kaltenpoth M."/>
            <person name="Kwan J.C."/>
        </authorList>
    </citation>
    <scope>NUCLEOTIDE SEQUENCE [LARGE SCALE GENOMIC DNA]</scope>
</reference>
<dbReference type="Proteomes" id="UP000461670">
    <property type="component" value="Unassembled WGS sequence"/>
</dbReference>
<dbReference type="GO" id="GO:0009306">
    <property type="term" value="P:protein secretion"/>
    <property type="evidence" value="ECO:0007669"/>
    <property type="project" value="InterPro"/>
</dbReference>
<feature type="compositionally biased region" description="Pro residues" evidence="5">
    <location>
        <begin position="1"/>
        <end position="10"/>
    </location>
</feature>
<dbReference type="GO" id="GO:0005886">
    <property type="term" value="C:plasma membrane"/>
    <property type="evidence" value="ECO:0007669"/>
    <property type="project" value="InterPro"/>
</dbReference>
<evidence type="ECO:0000313" key="9">
    <source>
        <dbReference type="Proteomes" id="UP000461670"/>
    </source>
</evidence>
<feature type="region of interest" description="Disordered" evidence="5">
    <location>
        <begin position="454"/>
        <end position="485"/>
    </location>
</feature>
<feature type="region of interest" description="Disordered" evidence="5">
    <location>
        <begin position="367"/>
        <end position="392"/>
    </location>
</feature>
<keyword evidence="3 6" id="KW-1133">Transmembrane helix</keyword>
<proteinExistence type="predicted"/>
<feature type="compositionally biased region" description="Low complexity" evidence="5">
    <location>
        <begin position="472"/>
        <end position="485"/>
    </location>
</feature>
<dbReference type="GO" id="GO:0097347">
    <property type="term" value="C:TAM protein secretion complex"/>
    <property type="evidence" value="ECO:0007669"/>
    <property type="project" value="TreeGrafter"/>
</dbReference>
<protein>
    <submittedName>
        <fullName evidence="8">Translocation and assembly module subunit TamB</fullName>
    </submittedName>
</protein>
<keyword evidence="4 6" id="KW-0472">Membrane</keyword>
<feature type="region of interest" description="Disordered" evidence="5">
    <location>
        <begin position="291"/>
        <end position="316"/>
    </location>
</feature>
<dbReference type="PANTHER" id="PTHR36985:SF1">
    <property type="entry name" value="TRANSLOCATION AND ASSEMBLY MODULE SUBUNIT TAMB"/>
    <property type="match status" value="1"/>
</dbReference>
<sequence length="1420" mass="148814">MTDPVDPPITDPAIQALRERPLAPPSPGRRRHRHEEPPEETPDGIGHRILRALMWVVPILLLLLVVVVLGLWIWTGSQRSLAQAITLAQRFVPAASALQATGVEGSLRHGGRIASLRWTQPDGVSVAADGLQIAWQPLALLTGTVRVNTLAAERVQVVDRTPAPANPEPSQPLKSLVLPVRIEVPQIRLGHFGWDEPESFAFDTLEAGYTFNGLTHELKIDQINLANGQYSLHARMASQAPMALAAELQGRLQAPMPEGEPPLPLVLQAKVDGPLELLQITAQAEAELKERAAADTGVGSAAPPSGTAPPSPAPAPALGTLPRAVVHARVAPWQAGLPVQQADVALSHINLRAFLPSLPTTLLDGQASITPRASDPAAATPAPGATEPAAAGQQLDIVADIRNSEPGPWDRQRLPLARIQVQGDWRHGPDGQAANVQQLLLALGGGELSGSGRFSLAPAAATPPPQTPPTAAPSAAEATPPAAPPAVWQAQADLRLHNVNPQALHSTLAAAPLSGTLAAHSRPATAAATQPGVDFDVNITGKPPARGGNLLWIQQLVARGAWADDAVTLQRLRLASNQARVEGSGSYRLAAQTAAAKLDLSIPGAQGRIDGSIGPSQGKGDARITLANASQTLAWARRLPGMARLLNGQQLRGNARLDAQWQGGWQRPTVNAALDVPQLALTQNGQPPMALSGVQARLQGRLDQASLSLQGRAQGAGQTIDLLTQLSGGNKAASGQPARWVADVQTLRVRADDPTAPAGAAPSPWTLETTQPLNLSWQNQTLQASAGSARLLPPTRIVANSRESLPITWDPVRLRTTAQGLAELRTAGRIQGLPFAWANALSGGKLAASGISGDLALDADWNVQLDQNLQARIAVGRASGDLDLLSQDAMGDAFALSADQVKTPPGRGTTKITVIDPQGGSGTASSTAPAAASAAPAGRRITAGIKTMSLVVTANNTQLDAQLAWDTERLGQANGQLRSPLTRAGGAWQWAPDAPLTGQLKASLTRLGIWSVLAPPGWRMRGQLEADATFAGTRSAPLLNGTLRGSGLALRSVLDGVELANGQFQATLAGTRLVLDRFSLDGAAGGNVTAQGQADWSSGQPDMRIEARINQLRVTNRADRQVTVSGDLLSTLRGQDLALTGTVNVDRALIILPESSTPTLGDDVHVIDPTEAEAQAAARQPGTQAIQPRVDVTLDLGRDFKLQGYGINTQLRGRLRAVLEGGTPRVTGDINTVDGEYRAYGQWLDITRGVIRFSGPYDNPSLDVLAIRPRLTERVGVQVTGPAISPVIRLYSESAMTDSEKLSWLLLGRSGASGGAEAAMLQQAAAAMLSGGAGGAGIAGVFGLDQLSVGGSKNEAGETEASVTVGKQLARDLYVTYERTLSGALGTLYVFYELSRRWTLRGQSGGEDQAVDLIFTLPYD</sequence>
<feature type="domain" description="Translocation and assembly module TamB C-terminal" evidence="7">
    <location>
        <begin position="1083"/>
        <end position="1417"/>
    </location>
</feature>
<evidence type="ECO:0000313" key="8">
    <source>
        <dbReference type="EMBL" id="KAF1021971.1"/>
    </source>
</evidence>
<dbReference type="PANTHER" id="PTHR36985">
    <property type="entry name" value="TRANSLOCATION AND ASSEMBLY MODULE SUBUNIT TAMB"/>
    <property type="match status" value="1"/>
</dbReference>
<evidence type="ECO:0000256" key="1">
    <source>
        <dbReference type="ARBA" id="ARBA00004167"/>
    </source>
</evidence>
<evidence type="ECO:0000256" key="3">
    <source>
        <dbReference type="ARBA" id="ARBA00022989"/>
    </source>
</evidence>
<accession>A0A7V8FPU8</accession>
<evidence type="ECO:0000256" key="2">
    <source>
        <dbReference type="ARBA" id="ARBA00022692"/>
    </source>
</evidence>
<feature type="compositionally biased region" description="Low complexity" evidence="5">
    <location>
        <begin position="370"/>
        <end position="391"/>
    </location>
</feature>
<gene>
    <name evidence="8" type="primary">tamB</name>
    <name evidence="8" type="ORF">GAK30_01473</name>
</gene>
<evidence type="ECO:0000259" key="7">
    <source>
        <dbReference type="Pfam" id="PF04357"/>
    </source>
</evidence>